<comment type="caution">
    <text evidence="2">The sequence shown here is derived from an EMBL/GenBank/DDBJ whole genome shotgun (WGS) entry which is preliminary data.</text>
</comment>
<evidence type="ECO:0000256" key="1">
    <source>
        <dbReference type="SAM" id="MobiDB-lite"/>
    </source>
</evidence>
<name>W9B204_MYCCO</name>
<reference evidence="2" key="2">
    <citation type="submission" date="2014-03" db="EMBL/GenBank/DDBJ databases">
        <authorList>
            <person name="Urmite Genomes"/>
        </authorList>
    </citation>
    <scope>NUCLEOTIDE SEQUENCE</scope>
    <source>
        <strain evidence="2">DSM 44829</strain>
    </source>
</reference>
<dbReference type="SUPFAM" id="SSF51905">
    <property type="entry name" value="FAD/NAD(P)-binding domain"/>
    <property type="match status" value="1"/>
</dbReference>
<dbReference type="Gene3D" id="3.50.50.60">
    <property type="entry name" value="FAD/NAD(P)-binding domain"/>
    <property type="match status" value="1"/>
</dbReference>
<sequence length="88" mass="9040">MLATGDSGTPNVQTPIRKCSPLPPINTPDAVVIGTGRHGVTAAAALVAAGWDVTMLEADGRTTAVAASARRHHRGPRAVPTAPHKLRC</sequence>
<accession>W9B204</accession>
<feature type="compositionally biased region" description="Polar residues" evidence="1">
    <location>
        <begin position="1"/>
        <end position="14"/>
    </location>
</feature>
<feature type="region of interest" description="Disordered" evidence="1">
    <location>
        <begin position="66"/>
        <end position="88"/>
    </location>
</feature>
<protein>
    <submittedName>
        <fullName evidence="2">Uncharacterized protein</fullName>
    </submittedName>
</protein>
<evidence type="ECO:0000313" key="3">
    <source>
        <dbReference type="Proteomes" id="UP000028870"/>
    </source>
</evidence>
<proteinExistence type="predicted"/>
<dbReference type="AlphaFoldDB" id="W9B204"/>
<dbReference type="Pfam" id="PF13450">
    <property type="entry name" value="NAD_binding_8"/>
    <property type="match status" value="1"/>
</dbReference>
<evidence type="ECO:0000313" key="2">
    <source>
        <dbReference type="EMBL" id="CDO08861.1"/>
    </source>
</evidence>
<keyword evidence="3" id="KW-1185">Reference proteome</keyword>
<dbReference type="STRING" id="258533.BN977_03681"/>
<dbReference type="Proteomes" id="UP000028870">
    <property type="component" value="Unassembled WGS sequence"/>
</dbReference>
<organism evidence="2 3">
    <name type="scientific">Mycolicibacterium cosmeticum</name>
    <dbReference type="NCBI Taxonomy" id="258533"/>
    <lineage>
        <taxon>Bacteria</taxon>
        <taxon>Bacillati</taxon>
        <taxon>Actinomycetota</taxon>
        <taxon>Actinomycetes</taxon>
        <taxon>Mycobacteriales</taxon>
        <taxon>Mycobacteriaceae</taxon>
        <taxon>Mycolicibacterium</taxon>
    </lineage>
</organism>
<dbReference type="EMBL" id="CCBB010000002">
    <property type="protein sequence ID" value="CDO08861.1"/>
    <property type="molecule type" value="Genomic_DNA"/>
</dbReference>
<reference evidence="2" key="1">
    <citation type="submission" date="2014-03" db="EMBL/GenBank/DDBJ databases">
        <title>Draft Genome Sequence of Mycobacterium cosmeticum DSM 44829.</title>
        <authorList>
            <person name="Croce O."/>
            <person name="Robert C."/>
            <person name="Raoult D."/>
            <person name="Drancourt M."/>
        </authorList>
    </citation>
    <scope>NUCLEOTIDE SEQUENCE [LARGE SCALE GENOMIC DNA]</scope>
    <source>
        <strain evidence="2">DSM 44829</strain>
    </source>
</reference>
<gene>
    <name evidence="2" type="ORF">BN977_03681</name>
</gene>
<feature type="region of interest" description="Disordered" evidence="1">
    <location>
        <begin position="1"/>
        <end position="25"/>
    </location>
</feature>
<dbReference type="InterPro" id="IPR036188">
    <property type="entry name" value="FAD/NAD-bd_sf"/>
</dbReference>